<protein>
    <recommendedName>
        <fullName evidence="1">Putative restriction endonuclease domain-containing protein</fullName>
    </recommendedName>
</protein>
<dbReference type="AlphaFoldDB" id="A0A139WUQ2"/>
<dbReference type="Gene3D" id="3.90.1570.10">
    <property type="entry name" value="tt1808, chain A"/>
    <property type="match status" value="1"/>
</dbReference>
<gene>
    <name evidence="2" type="ORF">WA1_41265</name>
</gene>
<dbReference type="Proteomes" id="UP000076925">
    <property type="component" value="Unassembled WGS sequence"/>
</dbReference>
<feature type="domain" description="Putative restriction endonuclease" evidence="1">
    <location>
        <begin position="6"/>
        <end position="171"/>
    </location>
</feature>
<dbReference type="OrthoDB" id="455378at2"/>
<reference evidence="2 3" key="1">
    <citation type="journal article" date="2013" name="Genome Biol. Evol.">
        <title>Genomes of Stigonematalean cyanobacteria (subsection V) and the evolution of oxygenic photosynthesis from prokaryotes to plastids.</title>
        <authorList>
            <person name="Dagan T."/>
            <person name="Roettger M."/>
            <person name="Stucken K."/>
            <person name="Landan G."/>
            <person name="Koch R."/>
            <person name="Major P."/>
            <person name="Gould S.B."/>
            <person name="Goremykin V.V."/>
            <person name="Rippka R."/>
            <person name="Tandeau de Marsac N."/>
            <person name="Gugger M."/>
            <person name="Lockhart P.J."/>
            <person name="Allen J.F."/>
            <person name="Brune I."/>
            <person name="Maus I."/>
            <person name="Puhler A."/>
            <person name="Martin W.F."/>
        </authorList>
    </citation>
    <scope>NUCLEOTIDE SEQUENCE [LARGE SCALE GENOMIC DNA]</scope>
    <source>
        <strain evidence="2 3">PCC 7110</strain>
    </source>
</reference>
<accession>A0A139WUQ2</accession>
<dbReference type="InterPro" id="IPR008538">
    <property type="entry name" value="Uma2"/>
</dbReference>
<name>A0A139WUQ2_9CYAN</name>
<dbReference type="Pfam" id="PF05685">
    <property type="entry name" value="Uma2"/>
    <property type="match status" value="1"/>
</dbReference>
<dbReference type="EMBL" id="ANNX02000047">
    <property type="protein sequence ID" value="KYC36168.1"/>
    <property type="molecule type" value="Genomic_DNA"/>
</dbReference>
<dbReference type="InterPro" id="IPR012296">
    <property type="entry name" value="Nuclease_put_TT1808"/>
</dbReference>
<dbReference type="CDD" id="cd06260">
    <property type="entry name" value="DUF820-like"/>
    <property type="match status" value="1"/>
</dbReference>
<evidence type="ECO:0000259" key="1">
    <source>
        <dbReference type="Pfam" id="PF05685"/>
    </source>
</evidence>
<dbReference type="PANTHER" id="PTHR34107:SF7">
    <property type="entry name" value="SLR2092 PROTEIN"/>
    <property type="match status" value="1"/>
</dbReference>
<keyword evidence="3" id="KW-1185">Reference proteome</keyword>
<evidence type="ECO:0000313" key="2">
    <source>
        <dbReference type="EMBL" id="KYC36168.1"/>
    </source>
</evidence>
<dbReference type="InterPro" id="IPR011335">
    <property type="entry name" value="Restrct_endonuc-II-like"/>
</dbReference>
<evidence type="ECO:0000313" key="3">
    <source>
        <dbReference type="Proteomes" id="UP000076925"/>
    </source>
</evidence>
<dbReference type="PANTHER" id="PTHR34107">
    <property type="entry name" value="SLL0198 PROTEIN-RELATED"/>
    <property type="match status" value="1"/>
</dbReference>
<dbReference type="SUPFAM" id="SSF52980">
    <property type="entry name" value="Restriction endonuclease-like"/>
    <property type="match status" value="1"/>
</dbReference>
<dbReference type="STRING" id="128403.WA1_41265"/>
<organism evidence="2 3">
    <name type="scientific">Scytonema hofmannii PCC 7110</name>
    <dbReference type="NCBI Taxonomy" id="128403"/>
    <lineage>
        <taxon>Bacteria</taxon>
        <taxon>Bacillati</taxon>
        <taxon>Cyanobacteriota</taxon>
        <taxon>Cyanophyceae</taxon>
        <taxon>Nostocales</taxon>
        <taxon>Scytonemataceae</taxon>
        <taxon>Scytonema</taxon>
    </lineage>
</organism>
<proteinExistence type="predicted"/>
<dbReference type="RefSeq" id="WP_017742867.1">
    <property type="nucleotide sequence ID" value="NZ_KQ976354.1"/>
</dbReference>
<sequence>MFLTIEDLEKMQQQHPDYRMELVKGNIVVMSPSGYESDEIAAGMIAQLYNWVTPRKLGRVTASSAGFRLPNSNLRAPDASFVKAERLPRSPRSYAPLAPDLTVEVKSPTDDIEELRAKIREFLALGTGVGILINPDERVVEVYYPEQEAIILRDGDVLTVPELLPGWFVKVSDLWTPEFD</sequence>
<comment type="caution">
    <text evidence="2">The sequence shown here is derived from an EMBL/GenBank/DDBJ whole genome shotgun (WGS) entry which is preliminary data.</text>
</comment>